<proteinExistence type="predicted"/>
<gene>
    <name evidence="2" type="ORF">E9229_002402</name>
</gene>
<dbReference type="EMBL" id="JACHVS010000001">
    <property type="protein sequence ID" value="MBB2996211.1"/>
    <property type="molecule type" value="Genomic_DNA"/>
</dbReference>
<reference evidence="2 3" key="1">
    <citation type="submission" date="2020-08" db="EMBL/GenBank/DDBJ databases">
        <title>Sequencing the genomes of 1000 actinobacteria strains.</title>
        <authorList>
            <person name="Klenk H.-P."/>
        </authorList>
    </citation>
    <scope>NUCLEOTIDE SEQUENCE [LARGE SCALE GENOMIC DNA]</scope>
    <source>
        <strain evidence="2 3">DSM 22826</strain>
    </source>
</reference>
<evidence type="ECO:0000313" key="3">
    <source>
        <dbReference type="Proteomes" id="UP000523000"/>
    </source>
</evidence>
<feature type="region of interest" description="Disordered" evidence="1">
    <location>
        <begin position="128"/>
        <end position="155"/>
    </location>
</feature>
<evidence type="ECO:0000256" key="1">
    <source>
        <dbReference type="SAM" id="MobiDB-lite"/>
    </source>
</evidence>
<protein>
    <recommendedName>
        <fullName evidence="4">DUF4157 domain-containing protein</fullName>
    </recommendedName>
</protein>
<evidence type="ECO:0008006" key="4">
    <source>
        <dbReference type="Google" id="ProtNLM"/>
    </source>
</evidence>
<sequence length="155" mass="16895">MRARHRIRSVANWVNLSTPLGLALARATGCRLEPGRHYLHYALEYGKALPNARAFTVGSVLFFRPPISDPPLHLRLLEHEESHAGQYAWCLGLPFLPLYFATAGASLLLCGDPAALNPFERRAGLEAGGYGPRSPGGLLARLAKPTASRTRKDTP</sequence>
<comment type="caution">
    <text evidence="2">The sequence shown here is derived from an EMBL/GenBank/DDBJ whole genome shotgun (WGS) entry which is preliminary data.</text>
</comment>
<dbReference type="Proteomes" id="UP000523000">
    <property type="component" value="Unassembled WGS sequence"/>
</dbReference>
<dbReference type="AlphaFoldDB" id="A0A839QW25"/>
<accession>A0A839QW25</accession>
<name>A0A839QW25_9MICC</name>
<organism evidence="2 3">
    <name type="scientific">Paeniglutamicibacter cryotolerans</name>
    <dbReference type="NCBI Taxonomy" id="670079"/>
    <lineage>
        <taxon>Bacteria</taxon>
        <taxon>Bacillati</taxon>
        <taxon>Actinomycetota</taxon>
        <taxon>Actinomycetes</taxon>
        <taxon>Micrococcales</taxon>
        <taxon>Micrococcaceae</taxon>
        <taxon>Paeniglutamicibacter</taxon>
    </lineage>
</organism>
<evidence type="ECO:0000313" key="2">
    <source>
        <dbReference type="EMBL" id="MBB2996211.1"/>
    </source>
</evidence>
<keyword evidence="3" id="KW-1185">Reference proteome</keyword>